<evidence type="ECO:0000256" key="5">
    <source>
        <dbReference type="SAM" id="MobiDB-lite"/>
    </source>
</evidence>
<evidence type="ECO:0000256" key="2">
    <source>
        <dbReference type="ARBA" id="ARBA00022692"/>
    </source>
</evidence>
<keyword evidence="4 6" id="KW-0472">Membrane</keyword>
<dbReference type="GO" id="GO:0022857">
    <property type="term" value="F:transmembrane transporter activity"/>
    <property type="evidence" value="ECO:0007669"/>
    <property type="project" value="InterPro"/>
</dbReference>
<feature type="region of interest" description="Disordered" evidence="5">
    <location>
        <begin position="286"/>
        <end position="324"/>
    </location>
</feature>
<dbReference type="InterPro" id="IPR011701">
    <property type="entry name" value="MFS"/>
</dbReference>
<sequence length="829" mass="92968">MSVVNDQPGESKVSGLVDGKNGIEYVEHEEKDIAIQDDPHNWSRRKKSLILATISAAGMINILSNEILYPSLPTIKNEFDTTQTVANSLIGVYILSMGICPLGWAAYSDKHGARRNVYLLSSATLVIASTVCALSPNIWLLIIMRALQASGASAVQSVGAGTLSDIYRVEDRGTAYGIQFGGVLLAPLAGPVIGGYIDEYLGWRWIFWLLVILGTLLFGVMFFLPETYRIPNESEKCIEGSEEREDERLPVTCNDVINYELEKQEDLNETRKNDNQIRIDIPLDMSKASMNPSSPTSPTTTLFSSSPTSTTIAPTSPTTNLSPSALTFPTTLPTCSSPTLPPQPKKKHNRLSSIFLFLSPLRLLRYPNVALVVACISILFSTGYTQDTLVSATFQVDHYSLSPSTSGFVFLSSGSGYIIGSVLGGKYTDMMLARQTRKNNGVQYAEMRLKSAWLGAIFFPVAISAYGWCVEKSVFIAWPLLAMFFDGISMFLITSSMVSYLIDAFPGLSASVMSVNICLRYISASVMSIIATPIKDAIGNGWLFTILGCLEILGACLLTVTYFKGREWREKINMREKVKEDERGYGKELWDTHSTQIKRSAVLERVQKKQHASHIKLNVYSDIHTSDIITKYEKSSDKDNEEGIIDFDTISFDTWTETGKSNEGWKLKSSKMRYSKEELRQVIHQAIMTVKKFYKLNLEKYLKLLEIPLKFDDAYEEKKTASDLTWNNLEMGRTLEPEAYNYFMDPAEHINMKVTAPPLIKDKCGEFVFNFIDSIMDILNYKGLHNKSWKESNKKSQKLQEACCGETLIRELLNVPEEQQQQLKYSTRY</sequence>
<feature type="transmembrane region" description="Helical" evidence="6">
    <location>
        <begin position="366"/>
        <end position="385"/>
    </location>
</feature>
<evidence type="ECO:0000256" key="4">
    <source>
        <dbReference type="ARBA" id="ARBA00023136"/>
    </source>
</evidence>
<dbReference type="OrthoDB" id="3936150at2759"/>
<feature type="transmembrane region" description="Helical" evidence="6">
    <location>
        <begin position="89"/>
        <end position="107"/>
    </location>
</feature>
<dbReference type="PROSITE" id="PS50850">
    <property type="entry name" value="MFS"/>
    <property type="match status" value="1"/>
</dbReference>
<dbReference type="Gene3D" id="1.20.1720.10">
    <property type="entry name" value="Multidrug resistance protein D"/>
    <property type="match status" value="1"/>
</dbReference>
<keyword evidence="3 6" id="KW-1133">Transmembrane helix</keyword>
<keyword evidence="9" id="KW-1185">Reference proteome</keyword>
<dbReference type="SUPFAM" id="SSF103473">
    <property type="entry name" value="MFS general substrate transporter"/>
    <property type="match status" value="1"/>
</dbReference>
<feature type="transmembrane region" description="Helical" evidence="6">
    <location>
        <begin position="405"/>
        <end position="428"/>
    </location>
</feature>
<reference evidence="8" key="1">
    <citation type="submission" date="2021-06" db="EMBL/GenBank/DDBJ databases">
        <authorList>
            <person name="Kallberg Y."/>
            <person name="Tangrot J."/>
            <person name="Rosling A."/>
        </authorList>
    </citation>
    <scope>NUCLEOTIDE SEQUENCE</scope>
    <source>
        <strain evidence="8">BR232B</strain>
    </source>
</reference>
<comment type="subcellular location">
    <subcellularLocation>
        <location evidence="1">Membrane</location>
        <topology evidence="1">Multi-pass membrane protein</topology>
    </subcellularLocation>
</comment>
<feature type="transmembrane region" description="Helical" evidence="6">
    <location>
        <begin position="205"/>
        <end position="224"/>
    </location>
</feature>
<feature type="transmembrane region" description="Helical" evidence="6">
    <location>
        <begin position="500"/>
        <end position="522"/>
    </location>
</feature>
<gene>
    <name evidence="8" type="ORF">PBRASI_LOCUS5014</name>
</gene>
<dbReference type="PANTHER" id="PTHR23502:SF5">
    <property type="entry name" value="QUINIDINE RESISTANCE PROTEIN 3"/>
    <property type="match status" value="1"/>
</dbReference>
<name>A0A9N9FQL5_9GLOM</name>
<dbReference type="EMBL" id="CAJVPI010000554">
    <property type="protein sequence ID" value="CAG8549578.1"/>
    <property type="molecule type" value="Genomic_DNA"/>
</dbReference>
<accession>A0A9N9FQL5</accession>
<comment type="caution">
    <text evidence="8">The sequence shown here is derived from an EMBL/GenBank/DDBJ whole genome shotgun (WGS) entry which is preliminary data.</text>
</comment>
<keyword evidence="2 6" id="KW-0812">Transmembrane</keyword>
<feature type="transmembrane region" description="Helical" evidence="6">
    <location>
        <begin position="49"/>
        <end position="69"/>
    </location>
</feature>
<feature type="transmembrane region" description="Helical" evidence="6">
    <location>
        <begin position="474"/>
        <end position="493"/>
    </location>
</feature>
<evidence type="ECO:0000313" key="8">
    <source>
        <dbReference type="EMBL" id="CAG8549578.1"/>
    </source>
</evidence>
<feature type="transmembrane region" description="Helical" evidence="6">
    <location>
        <begin position="119"/>
        <end position="142"/>
    </location>
</feature>
<feature type="transmembrane region" description="Helical" evidence="6">
    <location>
        <begin position="449"/>
        <end position="468"/>
    </location>
</feature>
<dbReference type="Proteomes" id="UP000789739">
    <property type="component" value="Unassembled WGS sequence"/>
</dbReference>
<feature type="transmembrane region" description="Helical" evidence="6">
    <location>
        <begin position="542"/>
        <end position="563"/>
    </location>
</feature>
<evidence type="ECO:0000256" key="3">
    <source>
        <dbReference type="ARBA" id="ARBA00022989"/>
    </source>
</evidence>
<dbReference type="AlphaFoldDB" id="A0A9N9FQL5"/>
<feature type="domain" description="Major facilitator superfamily (MFS) profile" evidence="7">
    <location>
        <begin position="50"/>
        <end position="566"/>
    </location>
</feature>
<proteinExistence type="predicted"/>
<evidence type="ECO:0000313" key="9">
    <source>
        <dbReference type="Proteomes" id="UP000789739"/>
    </source>
</evidence>
<evidence type="ECO:0000259" key="7">
    <source>
        <dbReference type="PROSITE" id="PS50850"/>
    </source>
</evidence>
<dbReference type="Gene3D" id="1.20.1250.20">
    <property type="entry name" value="MFS general substrate transporter like domains"/>
    <property type="match status" value="1"/>
</dbReference>
<feature type="compositionally biased region" description="Low complexity" evidence="5">
    <location>
        <begin position="292"/>
        <end position="319"/>
    </location>
</feature>
<protein>
    <submittedName>
        <fullName evidence="8">6329_t:CDS:1</fullName>
    </submittedName>
</protein>
<dbReference type="InterPro" id="IPR036259">
    <property type="entry name" value="MFS_trans_sf"/>
</dbReference>
<evidence type="ECO:0000256" key="6">
    <source>
        <dbReference type="SAM" id="Phobius"/>
    </source>
</evidence>
<dbReference type="GO" id="GO:0005886">
    <property type="term" value="C:plasma membrane"/>
    <property type="evidence" value="ECO:0007669"/>
    <property type="project" value="TreeGrafter"/>
</dbReference>
<organism evidence="8 9">
    <name type="scientific">Paraglomus brasilianum</name>
    <dbReference type="NCBI Taxonomy" id="144538"/>
    <lineage>
        <taxon>Eukaryota</taxon>
        <taxon>Fungi</taxon>
        <taxon>Fungi incertae sedis</taxon>
        <taxon>Mucoromycota</taxon>
        <taxon>Glomeromycotina</taxon>
        <taxon>Glomeromycetes</taxon>
        <taxon>Paraglomerales</taxon>
        <taxon>Paraglomeraceae</taxon>
        <taxon>Paraglomus</taxon>
    </lineage>
</organism>
<dbReference type="InterPro" id="IPR020846">
    <property type="entry name" value="MFS_dom"/>
</dbReference>
<evidence type="ECO:0000256" key="1">
    <source>
        <dbReference type="ARBA" id="ARBA00004141"/>
    </source>
</evidence>
<dbReference type="PANTHER" id="PTHR23502">
    <property type="entry name" value="MAJOR FACILITATOR SUPERFAMILY"/>
    <property type="match status" value="1"/>
</dbReference>
<dbReference type="Pfam" id="PF07690">
    <property type="entry name" value="MFS_1"/>
    <property type="match status" value="1"/>
</dbReference>